<keyword evidence="10" id="KW-1185">Reference proteome</keyword>
<dbReference type="GO" id="GO:0005737">
    <property type="term" value="C:cytoplasm"/>
    <property type="evidence" value="ECO:0007669"/>
    <property type="project" value="UniProtKB-SubCell"/>
</dbReference>
<feature type="compositionally biased region" description="Acidic residues" evidence="8">
    <location>
        <begin position="254"/>
        <end position="285"/>
    </location>
</feature>
<dbReference type="PATRIC" id="fig|1727163.4.peg.1601"/>
<dbReference type="STRING" id="1727163.AO498_07690"/>
<accession>A0A142EMD9</accession>
<organism evidence="9 10">
    <name type="scientific">Algoriphagus sanaruensis</name>
    <dbReference type="NCBI Taxonomy" id="1727163"/>
    <lineage>
        <taxon>Bacteria</taxon>
        <taxon>Pseudomonadati</taxon>
        <taxon>Bacteroidota</taxon>
        <taxon>Cytophagia</taxon>
        <taxon>Cytophagales</taxon>
        <taxon>Cyclobacteriaceae</taxon>
        <taxon>Algoriphagus</taxon>
    </lineage>
</organism>
<evidence type="ECO:0000256" key="8">
    <source>
        <dbReference type="SAM" id="MobiDB-lite"/>
    </source>
</evidence>
<reference evidence="9 10" key="2">
    <citation type="journal article" date="2016" name="Genome Announc.">
        <title>Complete Genome Sequence of Algoriphagus sp. Strain M8-2, Isolated from a Brackish Lake.</title>
        <authorList>
            <person name="Muraguchi Y."/>
            <person name="Kushimoto K."/>
            <person name="Ohtsubo Y."/>
            <person name="Suzuki T."/>
            <person name="Dohra H."/>
            <person name="Kimbara K."/>
            <person name="Shintani M."/>
        </authorList>
    </citation>
    <scope>NUCLEOTIDE SEQUENCE [LARGE SCALE GENOMIC DNA]</scope>
    <source>
        <strain evidence="9 10">M8-2</strain>
    </source>
</reference>
<dbReference type="PANTHER" id="PTHR35794:SF2">
    <property type="entry name" value="CELL DIVISION PROTEIN DIVIVA"/>
    <property type="match status" value="1"/>
</dbReference>
<feature type="region of interest" description="Disordered" evidence="8">
    <location>
        <begin position="254"/>
        <end position="324"/>
    </location>
</feature>
<feature type="coiled-coil region" evidence="7">
    <location>
        <begin position="137"/>
        <end position="171"/>
    </location>
</feature>
<dbReference type="Pfam" id="PF05103">
    <property type="entry name" value="DivIVA"/>
    <property type="match status" value="1"/>
</dbReference>
<evidence type="ECO:0000256" key="1">
    <source>
        <dbReference type="ARBA" id="ARBA00004496"/>
    </source>
</evidence>
<keyword evidence="5 7" id="KW-0175">Coiled coil</keyword>
<proteinExistence type="inferred from homology"/>
<evidence type="ECO:0000256" key="5">
    <source>
        <dbReference type="ARBA" id="ARBA00023054"/>
    </source>
</evidence>
<keyword evidence="4" id="KW-0132">Cell division</keyword>
<dbReference type="GO" id="GO:0051301">
    <property type="term" value="P:cell division"/>
    <property type="evidence" value="ECO:0007669"/>
    <property type="project" value="UniProtKB-KW"/>
</dbReference>
<keyword evidence="6" id="KW-0131">Cell cycle</keyword>
<feature type="coiled-coil region" evidence="7">
    <location>
        <begin position="25"/>
        <end position="63"/>
    </location>
</feature>
<dbReference type="AlphaFoldDB" id="A0A142EMD9"/>
<name>A0A142EMD9_9BACT</name>
<comment type="subcellular location">
    <subcellularLocation>
        <location evidence="1">Cytoplasm</location>
    </subcellularLocation>
</comment>
<protein>
    <recommendedName>
        <fullName evidence="11">Cell division protein DivIVA</fullName>
    </recommendedName>
</protein>
<evidence type="ECO:0008006" key="11">
    <source>
        <dbReference type="Google" id="ProtNLM"/>
    </source>
</evidence>
<evidence type="ECO:0000313" key="9">
    <source>
        <dbReference type="EMBL" id="AMQ56294.1"/>
    </source>
</evidence>
<evidence type="ECO:0000256" key="2">
    <source>
        <dbReference type="ARBA" id="ARBA00009008"/>
    </source>
</evidence>
<gene>
    <name evidence="9" type="ORF">AO498_07690</name>
</gene>
<dbReference type="RefSeq" id="WP_067545555.1">
    <property type="nucleotide sequence ID" value="NZ_CP012836.1"/>
</dbReference>
<comment type="similarity">
    <text evidence="2">Belongs to the DivIVA family.</text>
</comment>
<feature type="compositionally biased region" description="Basic and acidic residues" evidence="8">
    <location>
        <begin position="303"/>
        <end position="312"/>
    </location>
</feature>
<dbReference type="Proteomes" id="UP000073816">
    <property type="component" value="Chromosome"/>
</dbReference>
<dbReference type="PANTHER" id="PTHR35794">
    <property type="entry name" value="CELL DIVISION PROTEIN DIVIVA"/>
    <property type="match status" value="1"/>
</dbReference>
<dbReference type="InterPro" id="IPR019933">
    <property type="entry name" value="DivIVA_domain"/>
</dbReference>
<dbReference type="EMBL" id="CP012836">
    <property type="protein sequence ID" value="AMQ56294.1"/>
    <property type="molecule type" value="Genomic_DNA"/>
</dbReference>
<evidence type="ECO:0000256" key="6">
    <source>
        <dbReference type="ARBA" id="ARBA00023306"/>
    </source>
</evidence>
<keyword evidence="3" id="KW-0963">Cytoplasm</keyword>
<sequence>MKISPTAIRQKAFETAFRGFEKREVSAFLEEMAQAMEQINQENLELRSKLQQVEGEAKRLKDVEDSLFRTLKTAEDTGASIISEATEAADQIIAESNQIAEQTTRQADSYAIQVKRQAEEQARIITSAAEAKAKETIKEIRESMQSLVRSYDGLLEQREALVKSLKRLSQDALNQIELSDAHFFRIDAKAYQRAMDELSRSSHFTVANISALSADPAQIPHVEDEPEDQFEDDMSDAHLDDETQETIEALQHELEEEGELPVEEELLEESVEEEPVSEVEGEQEPEEIKHVQNPVAETAAPEVVEKPKDPEPKNSGGSFFDDID</sequence>
<dbReference type="OrthoDB" id="9815492at2"/>
<evidence type="ECO:0000313" key="10">
    <source>
        <dbReference type="Proteomes" id="UP000073816"/>
    </source>
</evidence>
<evidence type="ECO:0000256" key="4">
    <source>
        <dbReference type="ARBA" id="ARBA00022618"/>
    </source>
</evidence>
<evidence type="ECO:0000256" key="7">
    <source>
        <dbReference type="SAM" id="Coils"/>
    </source>
</evidence>
<evidence type="ECO:0000256" key="3">
    <source>
        <dbReference type="ARBA" id="ARBA00022490"/>
    </source>
</evidence>
<dbReference type="NCBIfam" id="TIGR03544">
    <property type="entry name" value="DivI1A_domain"/>
    <property type="match status" value="1"/>
</dbReference>
<dbReference type="InterPro" id="IPR007793">
    <property type="entry name" value="DivIVA_fam"/>
</dbReference>
<dbReference type="Gene3D" id="6.10.250.660">
    <property type="match status" value="1"/>
</dbReference>
<reference evidence="10" key="1">
    <citation type="submission" date="2015-09" db="EMBL/GenBank/DDBJ databases">
        <title>Complete sequence of Algoriphagus sp. M8-2.</title>
        <authorList>
            <person name="Shintani M."/>
        </authorList>
    </citation>
    <scope>NUCLEOTIDE SEQUENCE [LARGE SCALE GENOMIC DNA]</scope>
    <source>
        <strain evidence="10">M8-2</strain>
    </source>
</reference>
<dbReference type="KEGG" id="alm:AO498_07690"/>